<dbReference type="SUPFAM" id="SSF54236">
    <property type="entry name" value="Ubiquitin-like"/>
    <property type="match status" value="1"/>
</dbReference>
<dbReference type="InterPro" id="IPR022617">
    <property type="entry name" value="Rad60/SUMO-like_dom"/>
</dbReference>
<dbReference type="InterPro" id="IPR000626">
    <property type="entry name" value="Ubiquitin-like_dom"/>
</dbReference>
<dbReference type="Proteomes" id="UP001632037">
    <property type="component" value="Unassembled WGS sequence"/>
</dbReference>
<feature type="domain" description="Ubiquitin-like" evidence="1">
    <location>
        <begin position="1"/>
        <end position="76"/>
    </location>
</feature>
<keyword evidence="3" id="KW-1185">Reference proteome</keyword>
<reference evidence="2 3" key="1">
    <citation type="submission" date="2024-09" db="EMBL/GenBank/DDBJ databases">
        <title>Genome sequencing and assembly of Phytophthora oleae, isolate VK10A, causative agent of rot of olive drupes.</title>
        <authorList>
            <person name="Conti Taguali S."/>
            <person name="Riolo M."/>
            <person name="La Spada F."/>
            <person name="Cacciola S.O."/>
            <person name="Dionisio G."/>
        </authorList>
    </citation>
    <scope>NUCLEOTIDE SEQUENCE [LARGE SCALE GENOMIC DNA]</scope>
    <source>
        <strain evidence="2 3">VK10A</strain>
    </source>
</reference>
<organism evidence="2 3">
    <name type="scientific">Phytophthora oleae</name>
    <dbReference type="NCBI Taxonomy" id="2107226"/>
    <lineage>
        <taxon>Eukaryota</taxon>
        <taxon>Sar</taxon>
        <taxon>Stramenopiles</taxon>
        <taxon>Oomycota</taxon>
        <taxon>Peronosporomycetes</taxon>
        <taxon>Peronosporales</taxon>
        <taxon>Peronosporaceae</taxon>
        <taxon>Phytophthora</taxon>
    </lineage>
</organism>
<evidence type="ECO:0000313" key="2">
    <source>
        <dbReference type="EMBL" id="KAL3669070.1"/>
    </source>
</evidence>
<protein>
    <recommendedName>
        <fullName evidence="1">Ubiquitin-like domain-containing protein</fullName>
    </recommendedName>
</protein>
<dbReference type="PANTHER" id="PTHR10562">
    <property type="entry name" value="SMALL UBIQUITIN-RELATED MODIFIER"/>
    <property type="match status" value="1"/>
</dbReference>
<gene>
    <name evidence="2" type="ORF">V7S43_005454</name>
</gene>
<evidence type="ECO:0000313" key="3">
    <source>
        <dbReference type="Proteomes" id="UP001632037"/>
    </source>
</evidence>
<dbReference type="EMBL" id="JBIMZQ010000009">
    <property type="protein sequence ID" value="KAL3669070.1"/>
    <property type="molecule type" value="Genomic_DNA"/>
</dbReference>
<comment type="caution">
    <text evidence="2">The sequence shown here is derived from an EMBL/GenBank/DDBJ whole genome shotgun (WGS) entry which is preliminary data.</text>
</comment>
<proteinExistence type="predicted"/>
<sequence>MIIRVKDQSGEETFFRVVPHIRMEKIFSAFAARKGLPIYSLRFLLDGMRVSGDETPKTLELKDNDIIGCALEQVGGISS</sequence>
<dbReference type="Pfam" id="PF11976">
    <property type="entry name" value="Rad60-SLD"/>
    <property type="match status" value="1"/>
</dbReference>
<name>A0ABD3FTL9_9STRA</name>
<evidence type="ECO:0000259" key="1">
    <source>
        <dbReference type="PROSITE" id="PS50053"/>
    </source>
</evidence>
<dbReference type="AlphaFoldDB" id="A0ABD3FTL9"/>
<dbReference type="SMART" id="SM00213">
    <property type="entry name" value="UBQ"/>
    <property type="match status" value="1"/>
</dbReference>
<dbReference type="PROSITE" id="PS50053">
    <property type="entry name" value="UBIQUITIN_2"/>
    <property type="match status" value="1"/>
</dbReference>
<dbReference type="Gene3D" id="3.10.20.90">
    <property type="entry name" value="Phosphatidylinositol 3-kinase Catalytic Subunit, Chain A, domain 1"/>
    <property type="match status" value="1"/>
</dbReference>
<dbReference type="InterPro" id="IPR029071">
    <property type="entry name" value="Ubiquitin-like_domsf"/>
</dbReference>
<accession>A0ABD3FTL9</accession>